<evidence type="ECO:0000313" key="1">
    <source>
        <dbReference type="EMBL" id="KKM25077.1"/>
    </source>
</evidence>
<proteinExistence type="predicted"/>
<dbReference type="Gene3D" id="2.130.10.10">
    <property type="entry name" value="YVTN repeat-like/Quinoprotein amine dehydrogenase"/>
    <property type="match status" value="2"/>
</dbReference>
<comment type="caution">
    <text evidence="1">The sequence shown here is derived from an EMBL/GenBank/DDBJ whole genome shotgun (WGS) entry which is preliminary data.</text>
</comment>
<dbReference type="AlphaFoldDB" id="A0A0F9IC92"/>
<gene>
    <name evidence="1" type="ORF">LCGC14_1598610</name>
</gene>
<reference evidence="1" key="1">
    <citation type="journal article" date="2015" name="Nature">
        <title>Complex archaea that bridge the gap between prokaryotes and eukaryotes.</title>
        <authorList>
            <person name="Spang A."/>
            <person name="Saw J.H."/>
            <person name="Jorgensen S.L."/>
            <person name="Zaremba-Niedzwiedzka K."/>
            <person name="Martijn J."/>
            <person name="Lind A.E."/>
            <person name="van Eijk R."/>
            <person name="Schleper C."/>
            <person name="Guy L."/>
            <person name="Ettema T.J."/>
        </authorList>
    </citation>
    <scope>NUCLEOTIDE SEQUENCE</scope>
</reference>
<evidence type="ECO:0008006" key="2">
    <source>
        <dbReference type="Google" id="ProtNLM"/>
    </source>
</evidence>
<sequence>MTTAQQLLNNDLSRVWLTPFSAGPANQPSYEGLARADTPEWALGDITPIHIPDPDSYGRFLVAGVTRGTQALPTLTIMWRYTLNRASALDRIVRNGCDHDIQIHMGECQDPQSFNQGWEKILLLEKGTATNWSTSQIGTLQPDERALVNEEVPFTGRQIYHIYRMVYEEQATSEIVQEVIDVVICDSVTCGACGIPSNGCDRVLALTLTAGGSPGLPAEIIFSADGGLTYSDTNITTLAANEDPNEFACVGINLVVVSEDSESLHFAPIADIFAGTEVWTQVTTGFVAANGPLAIHAESPRHVWIVAENGYIYFSSDITASVVVQDAGVATIQDLLSVHAYDILNVVAVGVSNAVVVTRNGGDTWSALTGPNPGVTLNTIWMRGPDEWLVGDAGGQLWYTLDGGANWTEKTFPGSGGGAVQDIHFATNSVGFMAHDTAASAGRILRTIDGGVSWYVVPEGNTLVPTSDRINMVAPCINDPNIMWAGGLADNATDGILIKGADGAGTL</sequence>
<dbReference type="InterPro" id="IPR015943">
    <property type="entry name" value="WD40/YVTN_repeat-like_dom_sf"/>
</dbReference>
<name>A0A0F9IC92_9ZZZZ</name>
<protein>
    <recommendedName>
        <fullName evidence="2">Photosynthesis system II assembly factor Ycf48/Hcf136-like domain-containing protein</fullName>
    </recommendedName>
</protein>
<dbReference type="SUPFAM" id="SSF110296">
    <property type="entry name" value="Oligoxyloglucan reducing end-specific cellobiohydrolase"/>
    <property type="match status" value="1"/>
</dbReference>
<organism evidence="1">
    <name type="scientific">marine sediment metagenome</name>
    <dbReference type="NCBI Taxonomy" id="412755"/>
    <lineage>
        <taxon>unclassified sequences</taxon>
        <taxon>metagenomes</taxon>
        <taxon>ecological metagenomes</taxon>
    </lineage>
</organism>
<accession>A0A0F9IC92</accession>
<dbReference type="EMBL" id="LAZR01012792">
    <property type="protein sequence ID" value="KKM25077.1"/>
    <property type="molecule type" value="Genomic_DNA"/>
</dbReference>